<dbReference type="EMBL" id="KZ346782">
    <property type="protein sequence ID" value="PIO69094.1"/>
    <property type="molecule type" value="Genomic_DNA"/>
</dbReference>
<feature type="compositionally biased region" description="Polar residues" evidence="1">
    <location>
        <begin position="64"/>
        <end position="80"/>
    </location>
</feature>
<sequence length="195" mass="20907">MRRSILSSIMGLRRKPRPSTTTGRTAPGTPCSSSSLPRSVQPEIERTPHDIYREIVVECEQFERSGTSSPQSDFESSPTTPITPPLAPSPTSNLTLPTSSPLVASQYPFPLDTFAADPHSQPYAVMLPEGGLIGAPPPYTAMPLLPLEDVTGAFPQALLEPFLGEPALASQIKQEDNVVSNIATIPLLVGCYSKH</sequence>
<feature type="region of interest" description="Disordered" evidence="1">
    <location>
        <begin position="62"/>
        <end position="99"/>
    </location>
</feature>
<gene>
    <name evidence="2" type="ORF">TELCIR_09094</name>
</gene>
<dbReference type="OrthoDB" id="5848156at2759"/>
<evidence type="ECO:0000313" key="2">
    <source>
        <dbReference type="EMBL" id="PIO69094.1"/>
    </source>
</evidence>
<name>A0A2G9UFS7_TELCI</name>
<protein>
    <submittedName>
        <fullName evidence="2">Uncharacterized protein</fullName>
    </submittedName>
</protein>
<dbReference type="AlphaFoldDB" id="A0A2G9UFS7"/>
<feature type="compositionally biased region" description="Polar residues" evidence="1">
    <location>
        <begin position="18"/>
        <end position="38"/>
    </location>
</feature>
<evidence type="ECO:0000313" key="3">
    <source>
        <dbReference type="Proteomes" id="UP000230423"/>
    </source>
</evidence>
<evidence type="ECO:0000256" key="1">
    <source>
        <dbReference type="SAM" id="MobiDB-lite"/>
    </source>
</evidence>
<proteinExistence type="predicted"/>
<keyword evidence="3" id="KW-1185">Reference proteome</keyword>
<organism evidence="2 3">
    <name type="scientific">Teladorsagia circumcincta</name>
    <name type="common">Brown stomach worm</name>
    <name type="synonym">Ostertagia circumcincta</name>
    <dbReference type="NCBI Taxonomy" id="45464"/>
    <lineage>
        <taxon>Eukaryota</taxon>
        <taxon>Metazoa</taxon>
        <taxon>Ecdysozoa</taxon>
        <taxon>Nematoda</taxon>
        <taxon>Chromadorea</taxon>
        <taxon>Rhabditida</taxon>
        <taxon>Rhabditina</taxon>
        <taxon>Rhabditomorpha</taxon>
        <taxon>Strongyloidea</taxon>
        <taxon>Trichostrongylidae</taxon>
        <taxon>Teladorsagia</taxon>
    </lineage>
</organism>
<dbReference type="Proteomes" id="UP000230423">
    <property type="component" value="Unassembled WGS sequence"/>
</dbReference>
<feature type="region of interest" description="Disordered" evidence="1">
    <location>
        <begin position="1"/>
        <end position="49"/>
    </location>
</feature>
<accession>A0A2G9UFS7</accession>
<reference evidence="2 3" key="1">
    <citation type="submission" date="2015-09" db="EMBL/GenBank/DDBJ databases">
        <title>Draft genome of the parasitic nematode Teladorsagia circumcincta isolate WARC Sus (inbred).</title>
        <authorList>
            <person name="Mitreva M."/>
        </authorList>
    </citation>
    <scope>NUCLEOTIDE SEQUENCE [LARGE SCALE GENOMIC DNA]</scope>
    <source>
        <strain evidence="2 3">S</strain>
    </source>
</reference>
<feature type="compositionally biased region" description="Low complexity" evidence="1">
    <location>
        <begin position="89"/>
        <end position="99"/>
    </location>
</feature>